<evidence type="ECO:0000256" key="7">
    <source>
        <dbReference type="ARBA" id="ARBA00022692"/>
    </source>
</evidence>
<keyword evidence="7" id="KW-0812">Transmembrane</keyword>
<evidence type="ECO:0000256" key="17">
    <source>
        <dbReference type="SAM" id="MobiDB-lite"/>
    </source>
</evidence>
<reference evidence="18" key="1">
    <citation type="submission" date="2021-03" db="EMBL/GenBank/DDBJ databases">
        <authorList>
            <person name="Tagirdzhanova G."/>
        </authorList>
    </citation>
    <scope>NUCLEOTIDE SEQUENCE</scope>
</reference>
<evidence type="ECO:0000256" key="1">
    <source>
        <dbReference type="ARBA" id="ARBA00003195"/>
    </source>
</evidence>
<evidence type="ECO:0000256" key="3">
    <source>
        <dbReference type="ARBA" id="ARBA00008915"/>
    </source>
</evidence>
<keyword evidence="19" id="KW-1185">Reference proteome</keyword>
<comment type="subunit">
    <text evidence="16">Complex I is composed of 45 different subunits. Interacts with BCAP31.</text>
</comment>
<dbReference type="PANTHER" id="PTHR40637">
    <property type="entry name" value="ESSS SUBUNIT OF NADH:UBIQUINONE OXIDOREDUCTASE (COMPLEX I) PROTEIN"/>
    <property type="match status" value="1"/>
</dbReference>
<dbReference type="InterPro" id="IPR019329">
    <property type="entry name" value="NADH_UbQ_OxRdtase_ESSS_su"/>
</dbReference>
<dbReference type="EMBL" id="CAJPDS010000009">
    <property type="protein sequence ID" value="CAF9910790.1"/>
    <property type="molecule type" value="Genomic_DNA"/>
</dbReference>
<dbReference type="GO" id="GO:0005743">
    <property type="term" value="C:mitochondrial inner membrane"/>
    <property type="evidence" value="ECO:0007669"/>
    <property type="project" value="UniProtKB-SubCell"/>
</dbReference>
<evidence type="ECO:0000256" key="8">
    <source>
        <dbReference type="ARBA" id="ARBA00022792"/>
    </source>
</evidence>
<evidence type="ECO:0000256" key="4">
    <source>
        <dbReference type="ARBA" id="ARBA00018632"/>
    </source>
</evidence>
<keyword evidence="9" id="KW-0809">Transit peptide</keyword>
<dbReference type="Proteomes" id="UP000664521">
    <property type="component" value="Unassembled WGS sequence"/>
</dbReference>
<keyword evidence="8" id="KW-0999">Mitochondrion inner membrane</keyword>
<name>A0A8H3IC85_9LECA</name>
<accession>A0A8H3IC85</accession>
<proteinExistence type="inferred from homology"/>
<keyword evidence="5" id="KW-0813">Transport</keyword>
<evidence type="ECO:0000256" key="14">
    <source>
        <dbReference type="ARBA" id="ARBA00030753"/>
    </source>
</evidence>
<feature type="compositionally biased region" description="Low complexity" evidence="17">
    <location>
        <begin position="31"/>
        <end position="43"/>
    </location>
</feature>
<comment type="subcellular location">
    <subcellularLocation>
        <location evidence="2">Mitochondrion inner membrane</location>
        <topology evidence="2">Single-pass membrane protein</topology>
    </subcellularLocation>
</comment>
<dbReference type="PANTHER" id="PTHR40637:SF1">
    <property type="entry name" value="ESSS SUBUNIT OF NADH:UBIQUINONE OXIDOREDUCTASE (COMPLEX I) PROTEIN"/>
    <property type="match status" value="1"/>
</dbReference>
<feature type="region of interest" description="Disordered" evidence="17">
    <location>
        <begin position="30"/>
        <end position="78"/>
    </location>
</feature>
<evidence type="ECO:0000313" key="19">
    <source>
        <dbReference type="Proteomes" id="UP000664521"/>
    </source>
</evidence>
<evidence type="ECO:0000256" key="12">
    <source>
        <dbReference type="ARBA" id="ARBA00023128"/>
    </source>
</evidence>
<evidence type="ECO:0000256" key="11">
    <source>
        <dbReference type="ARBA" id="ARBA00022989"/>
    </source>
</evidence>
<comment type="caution">
    <text evidence="18">The sequence shown here is derived from an EMBL/GenBank/DDBJ whole genome shotgun (WGS) entry which is preliminary data.</text>
</comment>
<keyword evidence="11" id="KW-1133">Transmembrane helix</keyword>
<keyword evidence="10" id="KW-0249">Electron transport</keyword>
<evidence type="ECO:0000256" key="16">
    <source>
        <dbReference type="ARBA" id="ARBA00046528"/>
    </source>
</evidence>
<dbReference type="OrthoDB" id="2147978at2759"/>
<dbReference type="Pfam" id="PF10183">
    <property type="entry name" value="ESSS"/>
    <property type="match status" value="1"/>
</dbReference>
<evidence type="ECO:0000256" key="2">
    <source>
        <dbReference type="ARBA" id="ARBA00004434"/>
    </source>
</evidence>
<keyword evidence="12" id="KW-0496">Mitochondrion</keyword>
<feature type="compositionally biased region" description="Basic and acidic residues" evidence="17">
    <location>
        <begin position="56"/>
        <end position="66"/>
    </location>
</feature>
<keyword evidence="13" id="KW-0472">Membrane</keyword>
<organism evidence="18 19">
    <name type="scientific">Heterodermia speciosa</name>
    <dbReference type="NCBI Taxonomy" id="116794"/>
    <lineage>
        <taxon>Eukaryota</taxon>
        <taxon>Fungi</taxon>
        <taxon>Dikarya</taxon>
        <taxon>Ascomycota</taxon>
        <taxon>Pezizomycotina</taxon>
        <taxon>Lecanoromycetes</taxon>
        <taxon>OSLEUM clade</taxon>
        <taxon>Lecanoromycetidae</taxon>
        <taxon>Caliciales</taxon>
        <taxon>Physciaceae</taxon>
        <taxon>Heterodermia</taxon>
    </lineage>
</organism>
<evidence type="ECO:0000256" key="5">
    <source>
        <dbReference type="ARBA" id="ARBA00022448"/>
    </source>
</evidence>
<protein>
    <recommendedName>
        <fullName evidence="4">NADH dehydrogenase [ubiquinone] 1 beta subcomplex subunit 11, mitochondrial</fullName>
    </recommendedName>
    <alternativeName>
        <fullName evidence="15">Complex I-ESSS</fullName>
    </alternativeName>
    <alternativeName>
        <fullName evidence="14">NADH-ubiquinone oxidoreductase ESSS subunit</fullName>
    </alternativeName>
</protein>
<comment type="function">
    <text evidence="1">Accessory subunit of the mitochondrial membrane respiratory chain NADH dehydrogenase (Complex I), that is believed not to be involved in catalysis. Complex I functions in the transfer of electrons from NADH to the respiratory chain. The immediate electron acceptor for the enzyme is believed to be ubiquinone.</text>
</comment>
<dbReference type="AlphaFoldDB" id="A0A8H3IC85"/>
<evidence type="ECO:0000256" key="6">
    <source>
        <dbReference type="ARBA" id="ARBA00022660"/>
    </source>
</evidence>
<comment type="similarity">
    <text evidence="3">Belongs to the complex I NDUFB11 subunit family.</text>
</comment>
<evidence type="ECO:0000256" key="15">
    <source>
        <dbReference type="ARBA" id="ARBA00031387"/>
    </source>
</evidence>
<sequence>MPSSRALSGALKPLSTSPILHQITLFPRTASTPSQLQSSTPQSRALSSTHPASSADTEHSSSHSDQYDPPSGWLFNVPPGEKYKKEGWETVWVWGFWGSIGAAVVAYAYKPDTSIQTWALEEARRRLEAEGILPDPSPDGVKK</sequence>
<evidence type="ECO:0000313" key="18">
    <source>
        <dbReference type="EMBL" id="CAF9910790.1"/>
    </source>
</evidence>
<evidence type="ECO:0000256" key="10">
    <source>
        <dbReference type="ARBA" id="ARBA00022982"/>
    </source>
</evidence>
<gene>
    <name evidence="18" type="ORF">HETSPECPRED_010178</name>
</gene>
<keyword evidence="6" id="KW-0679">Respiratory chain</keyword>
<evidence type="ECO:0000256" key="9">
    <source>
        <dbReference type="ARBA" id="ARBA00022946"/>
    </source>
</evidence>
<evidence type="ECO:0000256" key="13">
    <source>
        <dbReference type="ARBA" id="ARBA00023136"/>
    </source>
</evidence>